<dbReference type="EMBL" id="UOEW01000286">
    <property type="protein sequence ID" value="VAW40773.1"/>
    <property type="molecule type" value="Genomic_DNA"/>
</dbReference>
<name>A0A3B0VKF4_9ZZZZ</name>
<feature type="non-terminal residue" evidence="1">
    <location>
        <position position="89"/>
    </location>
</feature>
<sequence length="89" mass="10027">MIKQLTSLPVGLLNLTADQLHTCIDNHTLVHLPGKIKRPVFISVLQHGDEHTGWDALKNYLNNHQHVLPRSLSILFGNVQAAKYNARQL</sequence>
<protein>
    <submittedName>
        <fullName evidence="1">Uncharacterized protein</fullName>
    </submittedName>
</protein>
<dbReference type="SUPFAM" id="SSF53187">
    <property type="entry name" value="Zn-dependent exopeptidases"/>
    <property type="match status" value="1"/>
</dbReference>
<gene>
    <name evidence="1" type="ORF">MNBD_GAMMA01-1675</name>
</gene>
<accession>A0A3B0VKF4</accession>
<evidence type="ECO:0000313" key="1">
    <source>
        <dbReference type="EMBL" id="VAW40773.1"/>
    </source>
</evidence>
<dbReference type="AlphaFoldDB" id="A0A3B0VKF4"/>
<reference evidence="1" key="1">
    <citation type="submission" date="2018-06" db="EMBL/GenBank/DDBJ databases">
        <authorList>
            <person name="Zhirakovskaya E."/>
        </authorList>
    </citation>
    <scope>NUCLEOTIDE SEQUENCE</scope>
</reference>
<organism evidence="1">
    <name type="scientific">hydrothermal vent metagenome</name>
    <dbReference type="NCBI Taxonomy" id="652676"/>
    <lineage>
        <taxon>unclassified sequences</taxon>
        <taxon>metagenomes</taxon>
        <taxon>ecological metagenomes</taxon>
    </lineage>
</organism>
<dbReference type="Gene3D" id="3.40.630.10">
    <property type="entry name" value="Zn peptidases"/>
    <property type="match status" value="1"/>
</dbReference>
<proteinExistence type="predicted"/>